<dbReference type="OrthoDB" id="6417529at2759"/>
<proteinExistence type="inferred from homology"/>
<comment type="similarity">
    <text evidence="1">Belongs to the ABC transporter superfamily. ABCD family. Peroxisomal fatty acyl CoA transporter (TC 3.A.1.203) subfamily.</text>
</comment>
<reference evidence="9" key="1">
    <citation type="submission" date="2020-07" db="EMBL/GenBank/DDBJ databases">
        <title>Multicomponent nature underlies the extraordinary mechanical properties of spider dragline silk.</title>
        <authorList>
            <person name="Kono N."/>
            <person name="Nakamura H."/>
            <person name="Mori M."/>
            <person name="Yoshida Y."/>
            <person name="Ohtoshi R."/>
            <person name="Malay A.D."/>
            <person name="Moran D.A.P."/>
            <person name="Tomita M."/>
            <person name="Numata K."/>
            <person name="Arakawa K."/>
        </authorList>
    </citation>
    <scope>NUCLEOTIDE SEQUENCE</scope>
</reference>
<keyword evidence="9" id="KW-0067">ATP-binding</keyword>
<dbReference type="AlphaFoldDB" id="A0A8X6JC14"/>
<feature type="transmembrane region" description="Helical" evidence="6">
    <location>
        <begin position="313"/>
        <end position="335"/>
    </location>
</feature>
<dbReference type="SUPFAM" id="SSF90123">
    <property type="entry name" value="ABC transporter transmembrane region"/>
    <property type="match status" value="1"/>
</dbReference>
<evidence type="ECO:0000256" key="2">
    <source>
        <dbReference type="ARBA" id="ARBA00022448"/>
    </source>
</evidence>
<feature type="domain" description="ABC transporter" evidence="7">
    <location>
        <begin position="390"/>
        <end position="610"/>
    </location>
</feature>
<dbReference type="InterPro" id="IPR017871">
    <property type="entry name" value="ABC_transporter-like_CS"/>
</dbReference>
<dbReference type="GO" id="GO:0005778">
    <property type="term" value="C:peroxisomal membrane"/>
    <property type="evidence" value="ECO:0007669"/>
    <property type="project" value="TreeGrafter"/>
</dbReference>
<dbReference type="Proteomes" id="UP000887116">
    <property type="component" value="Unassembled WGS sequence"/>
</dbReference>
<dbReference type="Pfam" id="PF00005">
    <property type="entry name" value="ABC_tran"/>
    <property type="match status" value="1"/>
</dbReference>
<evidence type="ECO:0000259" key="8">
    <source>
        <dbReference type="PROSITE" id="PS50929"/>
    </source>
</evidence>
<keyword evidence="10" id="KW-1185">Reference proteome</keyword>
<evidence type="ECO:0000259" key="7">
    <source>
        <dbReference type="PROSITE" id="PS50893"/>
    </source>
</evidence>
<dbReference type="PROSITE" id="PS50893">
    <property type="entry name" value="ABC_TRANSPORTER_2"/>
    <property type="match status" value="1"/>
</dbReference>
<dbReference type="GO" id="GO:0015910">
    <property type="term" value="P:long-chain fatty acid import into peroxisome"/>
    <property type="evidence" value="ECO:0007669"/>
    <property type="project" value="TreeGrafter"/>
</dbReference>
<evidence type="ECO:0000313" key="10">
    <source>
        <dbReference type="Proteomes" id="UP000887116"/>
    </source>
</evidence>
<evidence type="ECO:0000256" key="4">
    <source>
        <dbReference type="ARBA" id="ARBA00022989"/>
    </source>
</evidence>
<keyword evidence="2" id="KW-0813">Transport</keyword>
<evidence type="ECO:0000256" key="3">
    <source>
        <dbReference type="ARBA" id="ARBA00022692"/>
    </source>
</evidence>
<dbReference type="Gene3D" id="3.40.50.300">
    <property type="entry name" value="P-loop containing nucleotide triphosphate hydrolases"/>
    <property type="match status" value="1"/>
</dbReference>
<feature type="transmembrane region" description="Helical" evidence="6">
    <location>
        <begin position="167"/>
        <end position="183"/>
    </location>
</feature>
<dbReference type="EMBL" id="BMAO01035061">
    <property type="protein sequence ID" value="GFR00936.1"/>
    <property type="molecule type" value="Genomic_DNA"/>
</dbReference>
<feature type="transmembrane region" description="Helical" evidence="6">
    <location>
        <begin position="189"/>
        <end position="212"/>
    </location>
</feature>
<dbReference type="Gene3D" id="1.20.1560.10">
    <property type="entry name" value="ABC transporter type 1, transmembrane domain"/>
    <property type="match status" value="1"/>
</dbReference>
<feature type="domain" description="ABC transmembrane type-1" evidence="8">
    <location>
        <begin position="151"/>
        <end position="339"/>
    </location>
</feature>
<dbReference type="PROSITE" id="PS50929">
    <property type="entry name" value="ABC_TM1F"/>
    <property type="match status" value="1"/>
</dbReference>
<accession>A0A8X6JC14</accession>
<dbReference type="GO" id="GO:0005324">
    <property type="term" value="F:long-chain fatty acid transmembrane transporter activity"/>
    <property type="evidence" value="ECO:0007669"/>
    <property type="project" value="TreeGrafter"/>
</dbReference>
<dbReference type="GO" id="GO:0005524">
    <property type="term" value="F:ATP binding"/>
    <property type="evidence" value="ECO:0007669"/>
    <property type="project" value="UniProtKB-KW"/>
</dbReference>
<dbReference type="PROSITE" id="PS00211">
    <property type="entry name" value="ABC_TRANSPORTER_1"/>
    <property type="match status" value="1"/>
</dbReference>
<dbReference type="InterPro" id="IPR011527">
    <property type="entry name" value="ABC1_TM_dom"/>
</dbReference>
<name>A0A8X6JC14_TRICU</name>
<dbReference type="InterPro" id="IPR050835">
    <property type="entry name" value="ABC_transporter_sub-D"/>
</dbReference>
<keyword evidence="9" id="KW-0547">Nucleotide-binding</keyword>
<sequence length="610" mass="69687">MDSTSERMSLSEANTPVSPEMYGFGIFTLRRMGQIFKIIFSKKICVLFLLLICLMALLEQYLVYNVGVIPSGFYKVLGDKNFKEFWFQVIKAMLLILAICFVLSCKNYILNVFYVTSRETLTDRLHILYFTQNKFYILNTMKYDFTDNPDQRITQDVDKFTKQLSKVIGPFVVAPFTISYYTYNCYQTTGWIGPVAVFAVFLISVIINKILIKPIMALVIKQEKCEGFFRFKHMHVRTNAESIAFQDANIAEMARSEYKLLDLIKTQQILYLRQFALDVAVNIFSYTGSVVSYLILAYPIFTGKYDNLTPSELSALISVNAFVAIYLISCFSSLINISSNISEIGGLTHRICEILDSLKGNDAATKEELIRNSKMRLKIRSSGDTSDPVIELQNVTFSAPRDTTILISNISLQLRFGVNLLISGKSSSGKTSLLRVIKGLWPIEDGKIHRRLPFQPSMIFFLPQHPLLTDGSLIEQIVYPLELPKDLKPKEEYIDSILQYIKYAELEHILLKAGLFDKVDWNWYDVLSPGESQRLSFVRLFCHKPRMAFLDEATSALDMDLEEKLYKKCKELDITVISVGHRSSLVPFHNQFLHLDGQGGWTLSNEPHSS</sequence>
<feature type="transmembrane region" description="Helical" evidence="6">
    <location>
        <begin position="85"/>
        <end position="104"/>
    </location>
</feature>
<evidence type="ECO:0000256" key="5">
    <source>
        <dbReference type="ARBA" id="ARBA00023136"/>
    </source>
</evidence>
<dbReference type="PANTHER" id="PTHR11384">
    <property type="entry name" value="ATP-BINDING CASSETTE, SUB-FAMILY D MEMBER"/>
    <property type="match status" value="1"/>
</dbReference>
<dbReference type="GO" id="GO:0016887">
    <property type="term" value="F:ATP hydrolysis activity"/>
    <property type="evidence" value="ECO:0007669"/>
    <property type="project" value="InterPro"/>
</dbReference>
<dbReference type="InterPro" id="IPR036640">
    <property type="entry name" value="ABC1_TM_sf"/>
</dbReference>
<organism evidence="9 10">
    <name type="scientific">Trichonephila clavata</name>
    <name type="common">Joro spider</name>
    <name type="synonym">Nephila clavata</name>
    <dbReference type="NCBI Taxonomy" id="2740835"/>
    <lineage>
        <taxon>Eukaryota</taxon>
        <taxon>Metazoa</taxon>
        <taxon>Ecdysozoa</taxon>
        <taxon>Arthropoda</taxon>
        <taxon>Chelicerata</taxon>
        <taxon>Arachnida</taxon>
        <taxon>Araneae</taxon>
        <taxon>Araneomorphae</taxon>
        <taxon>Entelegynae</taxon>
        <taxon>Araneoidea</taxon>
        <taxon>Nephilidae</taxon>
        <taxon>Trichonephila</taxon>
    </lineage>
</organism>
<dbReference type="InterPro" id="IPR003439">
    <property type="entry name" value="ABC_transporter-like_ATP-bd"/>
</dbReference>
<feature type="transmembrane region" description="Helical" evidence="6">
    <location>
        <begin position="44"/>
        <end position="65"/>
    </location>
</feature>
<dbReference type="GO" id="GO:0006635">
    <property type="term" value="P:fatty acid beta-oxidation"/>
    <property type="evidence" value="ECO:0007669"/>
    <property type="project" value="TreeGrafter"/>
</dbReference>
<keyword evidence="3 6" id="KW-0812">Transmembrane</keyword>
<dbReference type="GO" id="GO:0042760">
    <property type="term" value="P:very long-chain fatty acid catabolic process"/>
    <property type="evidence" value="ECO:0007669"/>
    <property type="project" value="TreeGrafter"/>
</dbReference>
<keyword evidence="5 6" id="KW-0472">Membrane</keyword>
<evidence type="ECO:0000256" key="6">
    <source>
        <dbReference type="SAM" id="Phobius"/>
    </source>
</evidence>
<evidence type="ECO:0000313" key="9">
    <source>
        <dbReference type="EMBL" id="GFR00936.1"/>
    </source>
</evidence>
<dbReference type="GO" id="GO:0140359">
    <property type="term" value="F:ABC-type transporter activity"/>
    <property type="evidence" value="ECO:0007669"/>
    <property type="project" value="InterPro"/>
</dbReference>
<comment type="caution">
    <text evidence="9">The sequence shown here is derived from an EMBL/GenBank/DDBJ whole genome shotgun (WGS) entry which is preliminary data.</text>
</comment>
<dbReference type="Pfam" id="PF06472">
    <property type="entry name" value="ABC_membrane_2"/>
    <property type="match status" value="1"/>
</dbReference>
<dbReference type="InterPro" id="IPR027417">
    <property type="entry name" value="P-loop_NTPase"/>
</dbReference>
<gene>
    <name evidence="9" type="primary">ABCD4</name>
    <name evidence="9" type="ORF">TNCT_683871</name>
</gene>
<protein>
    <submittedName>
        <fullName evidence="9">ATP-binding cassette sub-family D member 4</fullName>
    </submittedName>
</protein>
<dbReference type="SUPFAM" id="SSF52540">
    <property type="entry name" value="P-loop containing nucleoside triphosphate hydrolases"/>
    <property type="match status" value="1"/>
</dbReference>
<keyword evidence="4 6" id="KW-1133">Transmembrane helix</keyword>
<evidence type="ECO:0000256" key="1">
    <source>
        <dbReference type="ARBA" id="ARBA00008575"/>
    </source>
</evidence>
<feature type="transmembrane region" description="Helical" evidence="6">
    <location>
        <begin position="275"/>
        <end position="301"/>
    </location>
</feature>
<dbReference type="GO" id="GO:0007031">
    <property type="term" value="P:peroxisome organization"/>
    <property type="evidence" value="ECO:0007669"/>
    <property type="project" value="TreeGrafter"/>
</dbReference>
<dbReference type="PANTHER" id="PTHR11384:SF59">
    <property type="entry name" value="LYSOSOMAL COBALAMIN TRANSPORTER ABCD4"/>
    <property type="match status" value="1"/>
</dbReference>
<dbReference type="CDD" id="cd03223">
    <property type="entry name" value="ABCD_peroxisomal_ALDP"/>
    <property type="match status" value="1"/>
</dbReference>